<name>A0A2L0D420_9STRE</name>
<dbReference type="RefSeq" id="WP_104967671.1">
    <property type="nucleotide sequence ID" value="NZ_CP025536.1"/>
</dbReference>
<dbReference type="KEGG" id="splr:C0J00_04015"/>
<dbReference type="OrthoDB" id="9793848at2"/>
<dbReference type="PROSITE" id="PS51257">
    <property type="entry name" value="PROKAR_LIPOPROTEIN"/>
    <property type="match status" value="1"/>
</dbReference>
<sequence>MGNKLKKVFWLVSLLFLVACTMSKKSEKLTVTTIHNEIKIGTTTPSDLRKNFGKPSDSVKNPQKAQELEEYWNDYEGGVNYSLEDNTDYWETLHYSDSNNIYGNKDIQEYYKYTGPNLGVKSVYFFIIDNKVVSFAFEGEIINKSVAKKDKYLRQILD</sequence>
<evidence type="ECO:0000313" key="3">
    <source>
        <dbReference type="Proteomes" id="UP000238956"/>
    </source>
</evidence>
<protein>
    <recommendedName>
        <fullName evidence="4">DUF4767 domain-containing protein</fullName>
    </recommendedName>
</protein>
<evidence type="ECO:0000313" key="2">
    <source>
        <dbReference type="EMBL" id="AUW96339.1"/>
    </source>
</evidence>
<evidence type="ECO:0008006" key="4">
    <source>
        <dbReference type="Google" id="ProtNLM"/>
    </source>
</evidence>
<proteinExistence type="predicted"/>
<feature type="chain" id="PRO_5014901474" description="DUF4767 domain-containing protein" evidence="1">
    <location>
        <begin position="26"/>
        <end position="158"/>
    </location>
</feature>
<evidence type="ECO:0000256" key="1">
    <source>
        <dbReference type="SAM" id="SignalP"/>
    </source>
</evidence>
<keyword evidence="1" id="KW-0732">Signal</keyword>
<dbReference type="AlphaFoldDB" id="A0A2L0D420"/>
<dbReference type="GeneID" id="98393074"/>
<reference evidence="2 3" key="2">
    <citation type="submission" date="2018-02" db="EMBL/GenBank/DDBJ databases">
        <title>Whole genome sequencing analysis of Streptococcus pluranimalium isolated from cattle infected mastitis in China.</title>
        <authorList>
            <person name="Zhang J.-R."/>
            <person name="Hu G.-Z."/>
        </authorList>
    </citation>
    <scope>NUCLEOTIDE SEQUENCE [LARGE SCALE GENOMIC DNA]</scope>
    <source>
        <strain evidence="2 3">TH11417</strain>
    </source>
</reference>
<dbReference type="EMBL" id="CP025536">
    <property type="protein sequence ID" value="AUW96339.1"/>
    <property type="molecule type" value="Genomic_DNA"/>
</dbReference>
<dbReference type="Proteomes" id="UP000238956">
    <property type="component" value="Chromosome"/>
</dbReference>
<keyword evidence="3" id="KW-1185">Reference proteome</keyword>
<feature type="signal peptide" evidence="1">
    <location>
        <begin position="1"/>
        <end position="25"/>
    </location>
</feature>
<gene>
    <name evidence="2" type="ORF">C0J00_04015</name>
</gene>
<organism evidence="2 3">
    <name type="scientific">Streptococcus pluranimalium</name>
    <dbReference type="NCBI Taxonomy" id="82348"/>
    <lineage>
        <taxon>Bacteria</taxon>
        <taxon>Bacillati</taxon>
        <taxon>Bacillota</taxon>
        <taxon>Bacilli</taxon>
        <taxon>Lactobacillales</taxon>
        <taxon>Streptococcaceae</taxon>
        <taxon>Streptococcus</taxon>
    </lineage>
</organism>
<reference evidence="2 3" key="1">
    <citation type="submission" date="2017-12" db="EMBL/GenBank/DDBJ databases">
        <authorList>
            <person name="Hurst M.R.H."/>
        </authorList>
    </citation>
    <scope>NUCLEOTIDE SEQUENCE [LARGE SCALE GENOMIC DNA]</scope>
    <source>
        <strain evidence="2 3">TH11417</strain>
    </source>
</reference>
<accession>A0A2L0D420</accession>